<dbReference type="EMBL" id="WIVE01000058">
    <property type="protein sequence ID" value="MQX37838.1"/>
    <property type="molecule type" value="Genomic_DNA"/>
</dbReference>
<gene>
    <name evidence="3" type="ORF">GHC57_15060</name>
</gene>
<feature type="transmembrane region" description="Helical" evidence="2">
    <location>
        <begin position="7"/>
        <end position="28"/>
    </location>
</feature>
<dbReference type="Pfam" id="PF05656">
    <property type="entry name" value="DUF805"/>
    <property type="match status" value="1"/>
</dbReference>
<keyword evidence="2" id="KW-0472">Membrane</keyword>
<proteinExistence type="predicted"/>
<dbReference type="AlphaFoldDB" id="A0A7X2D4D9"/>
<name>A0A7X2D4D9_9PROT</name>
<feature type="transmembrane region" description="Helical" evidence="2">
    <location>
        <begin position="34"/>
        <end position="56"/>
    </location>
</feature>
<comment type="caution">
    <text evidence="3">The sequence shown here is derived from an EMBL/GenBank/DDBJ whole genome shotgun (WGS) entry which is preliminary data.</text>
</comment>
<keyword evidence="4" id="KW-1185">Reference proteome</keyword>
<dbReference type="GO" id="GO:0016020">
    <property type="term" value="C:membrane"/>
    <property type="evidence" value="ECO:0007669"/>
    <property type="project" value="InterPro"/>
</dbReference>
<dbReference type="InterPro" id="IPR008523">
    <property type="entry name" value="DUF805"/>
</dbReference>
<feature type="region of interest" description="Disordered" evidence="1">
    <location>
        <begin position="137"/>
        <end position="187"/>
    </location>
</feature>
<keyword evidence="2" id="KW-1133">Transmembrane helix</keyword>
<dbReference type="Proteomes" id="UP000434582">
    <property type="component" value="Unassembled WGS sequence"/>
</dbReference>
<accession>A0A7X2D4D9</accession>
<keyword evidence="2" id="KW-0812">Transmembrane</keyword>
<evidence type="ECO:0000256" key="1">
    <source>
        <dbReference type="SAM" id="MobiDB-lite"/>
    </source>
</evidence>
<sequence length="187" mass="21027">METIVAVIILFYIVPHYYICYAITIQRLHDLNMGAIYLIMLGVPFTNLQLIFRLIAKPGRRVRNRFGPWPRDGYAAPVPGEPLPPAPRTTLWSLIGLFSDDVVEDVATAVGFGGGTPEASPPMRSMDDYDPPIRLRVAEDRPSPSRTLSEARPLDDDPWRIPDAPQASRRRRIPPKPAKPTFGRRQS</sequence>
<organism evidence="3 4">
    <name type="scientific">Roseospira navarrensis</name>
    <dbReference type="NCBI Taxonomy" id="140058"/>
    <lineage>
        <taxon>Bacteria</taxon>
        <taxon>Pseudomonadati</taxon>
        <taxon>Pseudomonadota</taxon>
        <taxon>Alphaproteobacteria</taxon>
        <taxon>Rhodospirillales</taxon>
        <taxon>Rhodospirillaceae</taxon>
        <taxon>Roseospira</taxon>
    </lineage>
</organism>
<evidence type="ECO:0000313" key="3">
    <source>
        <dbReference type="EMBL" id="MQX37838.1"/>
    </source>
</evidence>
<evidence type="ECO:0000256" key="2">
    <source>
        <dbReference type="SAM" id="Phobius"/>
    </source>
</evidence>
<protein>
    <submittedName>
        <fullName evidence="3">DUF805 domain-containing protein</fullName>
    </submittedName>
</protein>
<reference evidence="3 4" key="1">
    <citation type="submission" date="2019-10" db="EMBL/GenBank/DDBJ databases">
        <title>Draft whole-genome sequence of the purple nonsulfur photosynthetic bacterium Roseospira navarrensis DSM 15114.</title>
        <authorList>
            <person name="Kyndt J.A."/>
            <person name="Meyer T.E."/>
        </authorList>
    </citation>
    <scope>NUCLEOTIDE SEQUENCE [LARGE SCALE GENOMIC DNA]</scope>
    <source>
        <strain evidence="3 4">DSM 15114</strain>
    </source>
</reference>
<evidence type="ECO:0000313" key="4">
    <source>
        <dbReference type="Proteomes" id="UP000434582"/>
    </source>
</evidence>